<organism evidence="2 3">
    <name type="scientific">Rhizobium mongolense</name>
    <dbReference type="NCBI Taxonomy" id="57676"/>
    <lineage>
        <taxon>Bacteria</taxon>
        <taxon>Pseudomonadati</taxon>
        <taxon>Pseudomonadota</taxon>
        <taxon>Alphaproteobacteria</taxon>
        <taxon>Hyphomicrobiales</taxon>
        <taxon>Rhizobiaceae</taxon>
        <taxon>Rhizobium/Agrobacterium group</taxon>
        <taxon>Rhizobium</taxon>
    </lineage>
</organism>
<dbReference type="Proteomes" id="UP000533641">
    <property type="component" value="Unassembled WGS sequence"/>
</dbReference>
<reference evidence="2 3" key="1">
    <citation type="submission" date="2020-08" db="EMBL/GenBank/DDBJ databases">
        <title>Genomic Encyclopedia of Type Strains, Phase IV (KMG-V): Genome sequencing to study the core and pangenomes of soil and plant-associated prokaryotes.</title>
        <authorList>
            <person name="Whitman W."/>
        </authorList>
    </citation>
    <scope>NUCLEOTIDE SEQUENCE [LARGE SCALE GENOMIC DNA]</scope>
    <source>
        <strain evidence="2 3">SEMIA 402</strain>
    </source>
</reference>
<dbReference type="EMBL" id="JACIGM010000001">
    <property type="protein sequence ID" value="MBB4272960.1"/>
    <property type="molecule type" value="Genomic_DNA"/>
</dbReference>
<evidence type="ECO:0000259" key="1">
    <source>
        <dbReference type="Pfam" id="PF13676"/>
    </source>
</evidence>
<dbReference type="SUPFAM" id="SSF52200">
    <property type="entry name" value="Toll/Interleukin receptor TIR domain"/>
    <property type="match status" value="1"/>
</dbReference>
<proteinExistence type="predicted"/>
<feature type="domain" description="TIR" evidence="1">
    <location>
        <begin position="3"/>
        <end position="121"/>
    </location>
</feature>
<dbReference type="Gene3D" id="3.40.50.10140">
    <property type="entry name" value="Toll/interleukin-1 receptor homology (TIR) domain"/>
    <property type="match status" value="1"/>
</dbReference>
<name>A0A7W6WCP4_9HYPH</name>
<comment type="caution">
    <text evidence="2">The sequence shown here is derived from an EMBL/GenBank/DDBJ whole genome shotgun (WGS) entry which is preliminary data.</text>
</comment>
<dbReference type="InterPro" id="IPR000157">
    <property type="entry name" value="TIR_dom"/>
</dbReference>
<dbReference type="Pfam" id="PF13676">
    <property type="entry name" value="TIR_2"/>
    <property type="match status" value="1"/>
</dbReference>
<dbReference type="GO" id="GO:0007165">
    <property type="term" value="P:signal transduction"/>
    <property type="evidence" value="ECO:0007669"/>
    <property type="project" value="InterPro"/>
</dbReference>
<dbReference type="AlphaFoldDB" id="A0A7W6WCP4"/>
<protein>
    <recommendedName>
        <fullName evidence="1">TIR domain-containing protein</fullName>
    </recommendedName>
</protein>
<gene>
    <name evidence="2" type="ORF">GGE12_000702</name>
</gene>
<dbReference type="RefSeq" id="WP_183922964.1">
    <property type="nucleotide sequence ID" value="NZ_JACIGM010000001.1"/>
</dbReference>
<evidence type="ECO:0000313" key="2">
    <source>
        <dbReference type="EMBL" id="MBB4272960.1"/>
    </source>
</evidence>
<sequence length="157" mass="17876">MKIFVGYAKEDRDAAIEVVTFLETLGIDVWFDRKSLVAGDDWDAERLAAQQAADMIIHICSEQILSRTGVVNREIRETMRLAEDKPFGSNFVVFMRVGNVRLPSQFLRYHYIDFDGDWQQSLIAAVARRPVASSWPPRRQLRTSAILLTCWSGIQAG</sequence>
<dbReference type="InterPro" id="IPR035897">
    <property type="entry name" value="Toll_tir_struct_dom_sf"/>
</dbReference>
<evidence type="ECO:0000313" key="3">
    <source>
        <dbReference type="Proteomes" id="UP000533641"/>
    </source>
</evidence>
<accession>A0A7W6WCP4</accession>